<dbReference type="InterPro" id="IPR029061">
    <property type="entry name" value="THDP-binding"/>
</dbReference>
<feature type="domain" description="Thiamine pyrophosphate enzyme TPP-binding" evidence="3">
    <location>
        <begin position="340"/>
        <end position="413"/>
    </location>
</feature>
<proteinExistence type="predicted"/>
<dbReference type="AlphaFoldDB" id="A0A831YSJ1"/>
<dbReference type="PANTHER" id="PTHR43710:SF7">
    <property type="entry name" value="INDOLEPYRUVATE OXIDOREDUCTASE SUBUNIT IORA"/>
    <property type="match status" value="1"/>
</dbReference>
<evidence type="ECO:0000256" key="2">
    <source>
        <dbReference type="ARBA" id="ARBA00023002"/>
    </source>
</evidence>
<evidence type="ECO:0000313" key="4">
    <source>
        <dbReference type="EMBL" id="HEX61606.1"/>
    </source>
</evidence>
<organism evidence="4">
    <name type="scientific">candidate division WWE3 bacterium</name>
    <dbReference type="NCBI Taxonomy" id="2053526"/>
    <lineage>
        <taxon>Bacteria</taxon>
        <taxon>Katanobacteria</taxon>
    </lineage>
</organism>
<evidence type="ECO:0000256" key="1">
    <source>
        <dbReference type="ARBA" id="ARBA00022723"/>
    </source>
</evidence>
<sequence length="453" mass="50385">MKDVLVGIQEGLIDGGVEVVTNFPGFKSHVLFSKLGGKITSVNEKIAYEIAWGASYAGKRSAVMFKNVGLNDAADPFLNSHLVGVNAGLVVIVFDDVEVEGSQSRQDSRHYFDFFEGLWLEPDSVEQAYILAYHSFEWSEKFKLPVVIRVTNQLINASGTFTRMPSTIRKVSVTKKDRRQFLIHPTNASHQRQELAKKNKRIRDFVENLYESKVTRKNGRGAISFGRCARELNDFNKEDGDILRIFTYPIPERRVKEFAKGKEILTVFEQGDNFGEEKIRAALEKQETTSNTGIIPNQSGKYIISEHYEKLFRALKAVEPDIVIGDLGEYTQDTLESIDACLCFGSSLSVGAGALIGGAKKVFSITGDAAYLHSGKNVIPEILERKIPLKVIVICNSGSQGTGGQHIPGDLFYQPEPVEKYSVEYRKTGLNEFVGVLAKMSKSKSLSVLYVSM</sequence>
<dbReference type="GO" id="GO:0016491">
    <property type="term" value="F:oxidoreductase activity"/>
    <property type="evidence" value="ECO:0007669"/>
    <property type="project" value="UniProtKB-KW"/>
</dbReference>
<dbReference type="InterPro" id="IPR002880">
    <property type="entry name" value="Pyrv_Fd/Flavodoxin_OxRdtase_N"/>
</dbReference>
<dbReference type="SUPFAM" id="SSF52518">
    <property type="entry name" value="Thiamin diphosphate-binding fold (THDP-binding)"/>
    <property type="match status" value="2"/>
</dbReference>
<dbReference type="EMBL" id="DSPJ01000009">
    <property type="protein sequence ID" value="HEX61606.1"/>
    <property type="molecule type" value="Genomic_DNA"/>
</dbReference>
<reference evidence="4" key="1">
    <citation type="journal article" date="2020" name="mSystems">
        <title>Genome- and Community-Level Interaction Insights into Carbon Utilization and Element Cycling Functions of Hydrothermarchaeota in Hydrothermal Sediment.</title>
        <authorList>
            <person name="Zhou Z."/>
            <person name="Liu Y."/>
            <person name="Xu W."/>
            <person name="Pan J."/>
            <person name="Luo Z.H."/>
            <person name="Li M."/>
        </authorList>
    </citation>
    <scope>NUCLEOTIDE SEQUENCE [LARGE SCALE GENOMIC DNA]</scope>
    <source>
        <strain evidence="4">SpSt-361</strain>
    </source>
</reference>
<keyword evidence="1" id="KW-0479">Metal-binding</keyword>
<dbReference type="GO" id="GO:0046872">
    <property type="term" value="F:metal ion binding"/>
    <property type="evidence" value="ECO:0007669"/>
    <property type="project" value="UniProtKB-KW"/>
</dbReference>
<accession>A0A831YSJ1</accession>
<protein>
    <recommendedName>
        <fullName evidence="3">Thiamine pyrophosphate enzyme TPP-binding domain-containing protein</fullName>
    </recommendedName>
</protein>
<dbReference type="Gene3D" id="3.40.50.970">
    <property type="match status" value="2"/>
</dbReference>
<dbReference type="GO" id="GO:0030976">
    <property type="term" value="F:thiamine pyrophosphate binding"/>
    <property type="evidence" value="ECO:0007669"/>
    <property type="project" value="InterPro"/>
</dbReference>
<dbReference type="CDD" id="cd07034">
    <property type="entry name" value="TPP_PYR_PFOR_IOR-alpha_like"/>
    <property type="match status" value="1"/>
</dbReference>
<evidence type="ECO:0000259" key="3">
    <source>
        <dbReference type="Pfam" id="PF02775"/>
    </source>
</evidence>
<comment type="caution">
    <text evidence="4">The sequence shown here is derived from an EMBL/GenBank/DDBJ whole genome shotgun (WGS) entry which is preliminary data.</text>
</comment>
<dbReference type="InterPro" id="IPR045025">
    <property type="entry name" value="HACL1-like"/>
</dbReference>
<dbReference type="PANTHER" id="PTHR43710">
    <property type="entry name" value="2-HYDROXYACYL-COA LYASE"/>
    <property type="match status" value="1"/>
</dbReference>
<keyword evidence="2" id="KW-0560">Oxidoreductase</keyword>
<name>A0A831YSJ1_UNCKA</name>
<gene>
    <name evidence="4" type="ORF">ENR01_00400</name>
</gene>
<dbReference type="Pfam" id="PF02775">
    <property type="entry name" value="TPP_enzyme_C"/>
    <property type="match status" value="1"/>
</dbReference>
<dbReference type="InterPro" id="IPR011766">
    <property type="entry name" value="TPP_enzyme_TPP-bd"/>
</dbReference>